<proteinExistence type="predicted"/>
<feature type="compositionally biased region" description="Polar residues" evidence="1">
    <location>
        <begin position="611"/>
        <end position="632"/>
    </location>
</feature>
<feature type="region of interest" description="Disordered" evidence="1">
    <location>
        <begin position="222"/>
        <end position="250"/>
    </location>
</feature>
<comment type="caution">
    <text evidence="3">The sequence shown here is derived from an EMBL/GenBank/DDBJ whole genome shotgun (WGS) entry which is preliminary data.</text>
</comment>
<dbReference type="GO" id="GO:0032259">
    <property type="term" value="P:methylation"/>
    <property type="evidence" value="ECO:0007669"/>
    <property type="project" value="UniProtKB-KW"/>
</dbReference>
<reference evidence="3 4" key="1">
    <citation type="journal article" date="2017" name="Int. J. Parasitol.">
        <title>The genome of the protozoan parasite Cystoisospora suis and a reverse vaccinology approach to identify vaccine candidates.</title>
        <authorList>
            <person name="Palmieri N."/>
            <person name="Shrestha A."/>
            <person name="Ruttkowski B."/>
            <person name="Beck T."/>
            <person name="Vogl C."/>
            <person name="Tomley F."/>
            <person name="Blake D.P."/>
            <person name="Joachim A."/>
        </authorList>
    </citation>
    <scope>NUCLEOTIDE SEQUENCE [LARGE SCALE GENOMIC DNA]</scope>
    <source>
        <strain evidence="3 4">Wien I</strain>
    </source>
</reference>
<dbReference type="Proteomes" id="UP000221165">
    <property type="component" value="Unassembled WGS sequence"/>
</dbReference>
<keyword evidence="4" id="KW-1185">Reference proteome</keyword>
<keyword evidence="3" id="KW-0489">Methyltransferase</keyword>
<protein>
    <submittedName>
        <fullName evidence="3">Methyltransferase domain-containing protein</fullName>
    </submittedName>
</protein>
<evidence type="ECO:0000259" key="2">
    <source>
        <dbReference type="Pfam" id="PF13679"/>
    </source>
</evidence>
<dbReference type="GO" id="GO:0008168">
    <property type="term" value="F:methyltransferase activity"/>
    <property type="evidence" value="ECO:0007669"/>
    <property type="project" value="UniProtKB-KW"/>
</dbReference>
<dbReference type="Gene3D" id="3.40.50.150">
    <property type="entry name" value="Vaccinia Virus protein VP39"/>
    <property type="match status" value="1"/>
</dbReference>
<sequence length="734" mass="79562">MQVTCCDQGAAMAQEGGASSDRACCFPTQRRADADVSGKGSAFCRPQEVSGNLLEEGEVCRRTDIRVCGVVLAARKHSRNLLFADLYPSIPPVEMPTAGVLVGRRQLDSDCSGPARSGGQFATHSARHNSHTGHDHSVRQAFHVVKNGHEGHAGEECGTQQEQLSKSWLIDENTIHVAVAGSSVAQEPLPPAEQRQKVQLIFDFAHFRGFSRLCDSAGEPAFDNAPDTSAPSSPPAFLTRSLAGSVDRSRSPPPSLATIFKELCALLAHRGSYISVLGNPARTRSGELSLSVSIVTGFRAPPAFEALSRLCKVVHDRLLSPEILAMSTRVEGAAEGPVSEEEWAFVEKLLEASPTERRRMLKRLCCRLTGRREERMRPPSFKRKELAILESTQSLRSRWPIHEIGIRSITSEEATDSPARSIFRGAGENREHYMKYKKLPQIQWMVAQVREVYAQLVAASPEGRQVISRGTALNDRAPIRCIDVGGGRGDLAFALASTFPRLHVTVVDVKESSLDAARQRAAQLNLRNIDFVHCDFSSYSVSPDVSILVGLHACGGLADCILSRAAALGVSFIVSTCCFAKHPDLRAAFLLNDTQESRGELQVGLGGQEGASKSSGLHGTQGTYEESASTDSGEAVPDTMEIYHGALPDTLRILCRLAESDDRSVGLPAMHAVNAWRLSCVERLAGSVSRPSSPPTPQRPQVYKKLSIKAFPKEYSLKNLVLVGTASDLTTPSW</sequence>
<name>A0A2C6KLY1_9APIC</name>
<feature type="domain" description="Methyltransferase" evidence="2">
    <location>
        <begin position="437"/>
        <end position="578"/>
    </location>
</feature>
<dbReference type="AlphaFoldDB" id="A0A2C6KLY1"/>
<dbReference type="GeneID" id="94431881"/>
<organism evidence="3 4">
    <name type="scientific">Cystoisospora suis</name>
    <dbReference type="NCBI Taxonomy" id="483139"/>
    <lineage>
        <taxon>Eukaryota</taxon>
        <taxon>Sar</taxon>
        <taxon>Alveolata</taxon>
        <taxon>Apicomplexa</taxon>
        <taxon>Conoidasida</taxon>
        <taxon>Coccidia</taxon>
        <taxon>Eucoccidiorida</taxon>
        <taxon>Eimeriorina</taxon>
        <taxon>Sarcocystidae</taxon>
        <taxon>Cystoisospora</taxon>
    </lineage>
</organism>
<dbReference type="RefSeq" id="XP_067919356.1">
    <property type="nucleotide sequence ID" value="XM_068068670.1"/>
</dbReference>
<dbReference type="InterPro" id="IPR025714">
    <property type="entry name" value="Methyltranfer_dom"/>
</dbReference>
<accession>A0A2C6KLY1</accession>
<dbReference type="SUPFAM" id="SSF53335">
    <property type="entry name" value="S-adenosyl-L-methionine-dependent methyltransferases"/>
    <property type="match status" value="1"/>
</dbReference>
<dbReference type="PANTHER" id="PTHR13369">
    <property type="match status" value="1"/>
</dbReference>
<evidence type="ECO:0000256" key="1">
    <source>
        <dbReference type="SAM" id="MobiDB-lite"/>
    </source>
</evidence>
<dbReference type="Pfam" id="PF13679">
    <property type="entry name" value="Methyltransf_32"/>
    <property type="match status" value="1"/>
</dbReference>
<evidence type="ECO:0000313" key="4">
    <source>
        <dbReference type="Proteomes" id="UP000221165"/>
    </source>
</evidence>
<feature type="region of interest" description="Disordered" evidence="1">
    <location>
        <begin position="605"/>
        <end position="635"/>
    </location>
</feature>
<feature type="region of interest" description="Disordered" evidence="1">
    <location>
        <begin position="112"/>
        <end position="133"/>
    </location>
</feature>
<dbReference type="OrthoDB" id="371224at2759"/>
<keyword evidence="3" id="KW-0808">Transferase</keyword>
<dbReference type="InterPro" id="IPR029063">
    <property type="entry name" value="SAM-dependent_MTases_sf"/>
</dbReference>
<dbReference type="GO" id="GO:0005737">
    <property type="term" value="C:cytoplasm"/>
    <property type="evidence" value="ECO:0007669"/>
    <property type="project" value="TreeGrafter"/>
</dbReference>
<dbReference type="CDD" id="cd02440">
    <property type="entry name" value="AdoMet_MTases"/>
    <property type="match status" value="1"/>
</dbReference>
<dbReference type="PANTHER" id="PTHR13369:SF0">
    <property type="entry name" value="GLUTATHIONE S-TRANSFERASE C-TERMINAL DOMAIN-CONTAINING PROTEIN"/>
    <property type="match status" value="1"/>
</dbReference>
<gene>
    <name evidence="3" type="ORF">CSUI_008541</name>
</gene>
<dbReference type="VEuPathDB" id="ToxoDB:CSUI_008541"/>
<dbReference type="EMBL" id="MIGC01004806">
    <property type="protein sequence ID" value="PHJ17638.1"/>
    <property type="molecule type" value="Genomic_DNA"/>
</dbReference>
<evidence type="ECO:0000313" key="3">
    <source>
        <dbReference type="EMBL" id="PHJ17638.1"/>
    </source>
</evidence>